<keyword evidence="5" id="KW-0411">Iron-sulfur</keyword>
<name>A0A9D1PWM6_9BACT</name>
<comment type="caution">
    <text evidence="7">The sequence shown here is derived from an EMBL/GenBank/DDBJ whole genome shotgun (WGS) entry which is preliminary data.</text>
</comment>
<dbReference type="GO" id="GO:0046872">
    <property type="term" value="F:metal ion binding"/>
    <property type="evidence" value="ECO:0007669"/>
    <property type="project" value="UniProtKB-KW"/>
</dbReference>
<sequence length="195" mass="21770">MQDSPLNIVRGRDVSFIKEVEAESGQNVSNCYQCGNCTAGCPAAFTYDMQANQVMRAVQLGLKDKVLHSQSIWMCLSCSTCSLRCPNNIDVASVMETLRHMARRENIVAVPRMDKFWMSFLNTVQAFGRSFEIGTMVLYMLRSLRLTTDVDLAPAALSKGKLGFKPHVIPDGGAKAVGRIFKRYQERAKREGVRP</sequence>
<dbReference type="AlphaFoldDB" id="A0A9D1PWM6"/>
<gene>
    <name evidence="7" type="ORF">H9894_08040</name>
</gene>
<evidence type="ECO:0000256" key="5">
    <source>
        <dbReference type="ARBA" id="ARBA00023014"/>
    </source>
</evidence>
<dbReference type="GO" id="GO:0016491">
    <property type="term" value="F:oxidoreductase activity"/>
    <property type="evidence" value="ECO:0007669"/>
    <property type="project" value="UniProtKB-KW"/>
</dbReference>
<evidence type="ECO:0000256" key="3">
    <source>
        <dbReference type="ARBA" id="ARBA00023002"/>
    </source>
</evidence>
<proteinExistence type="predicted"/>
<accession>A0A9D1PWM6</accession>
<reference evidence="7" key="1">
    <citation type="journal article" date="2021" name="PeerJ">
        <title>Extensive microbial diversity within the chicken gut microbiome revealed by metagenomics and culture.</title>
        <authorList>
            <person name="Gilroy R."/>
            <person name="Ravi A."/>
            <person name="Getino M."/>
            <person name="Pursley I."/>
            <person name="Horton D.L."/>
            <person name="Alikhan N.F."/>
            <person name="Baker D."/>
            <person name="Gharbi K."/>
            <person name="Hall N."/>
            <person name="Watson M."/>
            <person name="Adriaenssens E.M."/>
            <person name="Foster-Nyarko E."/>
            <person name="Jarju S."/>
            <person name="Secka A."/>
            <person name="Antonio M."/>
            <person name="Oren A."/>
            <person name="Chaudhuri R.R."/>
            <person name="La Ragione R."/>
            <person name="Hildebrand F."/>
            <person name="Pallen M.J."/>
        </authorList>
    </citation>
    <scope>NUCLEOTIDE SEQUENCE</scope>
    <source>
        <strain evidence="7">ChiHecec2B26-446</strain>
    </source>
</reference>
<dbReference type="InterPro" id="IPR017896">
    <property type="entry name" value="4Fe4S_Fe-S-bd"/>
</dbReference>
<dbReference type="PROSITE" id="PS51379">
    <property type="entry name" value="4FE4S_FER_2"/>
    <property type="match status" value="1"/>
</dbReference>
<keyword evidence="2" id="KW-0479">Metal-binding</keyword>
<dbReference type="Proteomes" id="UP000886752">
    <property type="component" value="Unassembled WGS sequence"/>
</dbReference>
<dbReference type="InterPro" id="IPR051460">
    <property type="entry name" value="HdrC_iron-sulfur_subunit"/>
</dbReference>
<reference evidence="7" key="2">
    <citation type="submission" date="2021-04" db="EMBL/GenBank/DDBJ databases">
        <authorList>
            <person name="Gilroy R."/>
        </authorList>
    </citation>
    <scope>NUCLEOTIDE SEQUENCE</scope>
    <source>
        <strain evidence="7">ChiHecec2B26-446</strain>
    </source>
</reference>
<evidence type="ECO:0000256" key="1">
    <source>
        <dbReference type="ARBA" id="ARBA00022485"/>
    </source>
</evidence>
<dbReference type="InterPro" id="IPR009051">
    <property type="entry name" value="Helical_ferredxn"/>
</dbReference>
<dbReference type="InterPro" id="IPR017900">
    <property type="entry name" value="4Fe4S_Fe_S_CS"/>
</dbReference>
<evidence type="ECO:0000259" key="6">
    <source>
        <dbReference type="PROSITE" id="PS51379"/>
    </source>
</evidence>
<keyword evidence="1" id="KW-0004">4Fe-4S</keyword>
<dbReference type="EMBL" id="DXHV01000073">
    <property type="protein sequence ID" value="HIW01122.1"/>
    <property type="molecule type" value="Genomic_DNA"/>
</dbReference>
<dbReference type="Pfam" id="PF13534">
    <property type="entry name" value="Fer4_17"/>
    <property type="match status" value="1"/>
</dbReference>
<dbReference type="SUPFAM" id="SSF46548">
    <property type="entry name" value="alpha-helical ferredoxin"/>
    <property type="match status" value="1"/>
</dbReference>
<protein>
    <submittedName>
        <fullName evidence="7">4Fe-4S dicluster domain-containing protein</fullName>
    </submittedName>
</protein>
<dbReference type="PANTHER" id="PTHR43255">
    <property type="entry name" value="IRON-SULFUR-BINDING OXIDOREDUCTASE FADF-RELATED-RELATED"/>
    <property type="match status" value="1"/>
</dbReference>
<dbReference type="Gene3D" id="1.10.1060.10">
    <property type="entry name" value="Alpha-helical ferredoxin"/>
    <property type="match status" value="1"/>
</dbReference>
<evidence type="ECO:0000313" key="8">
    <source>
        <dbReference type="Proteomes" id="UP000886752"/>
    </source>
</evidence>
<evidence type="ECO:0000256" key="2">
    <source>
        <dbReference type="ARBA" id="ARBA00022723"/>
    </source>
</evidence>
<organism evidence="7 8">
    <name type="scientific">Candidatus Desulfovibrio intestinipullorum</name>
    <dbReference type="NCBI Taxonomy" id="2838536"/>
    <lineage>
        <taxon>Bacteria</taxon>
        <taxon>Pseudomonadati</taxon>
        <taxon>Thermodesulfobacteriota</taxon>
        <taxon>Desulfovibrionia</taxon>
        <taxon>Desulfovibrionales</taxon>
        <taxon>Desulfovibrionaceae</taxon>
        <taxon>Desulfovibrio</taxon>
    </lineage>
</organism>
<keyword evidence="3" id="KW-0560">Oxidoreductase</keyword>
<feature type="domain" description="4Fe-4S ferredoxin-type" evidence="6">
    <location>
        <begin position="22"/>
        <end position="50"/>
    </location>
</feature>
<dbReference type="PANTHER" id="PTHR43255:SF1">
    <property type="entry name" value="IRON-SULFUR-BINDING OXIDOREDUCTASE FADF-RELATED"/>
    <property type="match status" value="1"/>
</dbReference>
<evidence type="ECO:0000256" key="4">
    <source>
        <dbReference type="ARBA" id="ARBA00023004"/>
    </source>
</evidence>
<keyword evidence="4" id="KW-0408">Iron</keyword>
<dbReference type="GO" id="GO:0051539">
    <property type="term" value="F:4 iron, 4 sulfur cluster binding"/>
    <property type="evidence" value="ECO:0007669"/>
    <property type="project" value="UniProtKB-KW"/>
</dbReference>
<dbReference type="GO" id="GO:0005886">
    <property type="term" value="C:plasma membrane"/>
    <property type="evidence" value="ECO:0007669"/>
    <property type="project" value="TreeGrafter"/>
</dbReference>
<evidence type="ECO:0000313" key="7">
    <source>
        <dbReference type="EMBL" id="HIW01122.1"/>
    </source>
</evidence>
<dbReference type="PROSITE" id="PS00198">
    <property type="entry name" value="4FE4S_FER_1"/>
    <property type="match status" value="1"/>
</dbReference>